<organism evidence="2 3">
    <name type="scientific">Ascaris lumbricoides</name>
    <name type="common">Giant roundworm</name>
    <dbReference type="NCBI Taxonomy" id="6252"/>
    <lineage>
        <taxon>Eukaryota</taxon>
        <taxon>Metazoa</taxon>
        <taxon>Ecdysozoa</taxon>
        <taxon>Nematoda</taxon>
        <taxon>Chromadorea</taxon>
        <taxon>Rhabditida</taxon>
        <taxon>Spirurina</taxon>
        <taxon>Ascaridomorpha</taxon>
        <taxon>Ascaridoidea</taxon>
        <taxon>Ascarididae</taxon>
        <taxon>Ascaris</taxon>
    </lineage>
</organism>
<dbReference type="WBParaSite" id="ALUE_0001157201-mRNA-1">
    <property type="protein sequence ID" value="ALUE_0001157201-mRNA-1"/>
    <property type="gene ID" value="ALUE_0001157201"/>
</dbReference>
<protein>
    <submittedName>
        <fullName evidence="3">RNA-directed DNA polymerase</fullName>
    </submittedName>
</protein>
<accession>A0A0M3I498</accession>
<sequence>MSGQINDLTCMLHWARKVYERCKNSRSFLSKGIRIALQQLNTHAVKLFAKKKGSRNQRSVGWELLKFSLLEANSQNGDERSRGGADLQRNPKRLKCHQYHP</sequence>
<feature type="compositionally biased region" description="Basic residues" evidence="1">
    <location>
        <begin position="90"/>
        <end position="101"/>
    </location>
</feature>
<feature type="region of interest" description="Disordered" evidence="1">
    <location>
        <begin position="75"/>
        <end position="101"/>
    </location>
</feature>
<evidence type="ECO:0000313" key="2">
    <source>
        <dbReference type="Proteomes" id="UP000036681"/>
    </source>
</evidence>
<proteinExistence type="predicted"/>
<name>A0A0M3I498_ASCLU</name>
<evidence type="ECO:0000256" key="1">
    <source>
        <dbReference type="SAM" id="MobiDB-lite"/>
    </source>
</evidence>
<dbReference type="Proteomes" id="UP000036681">
    <property type="component" value="Unplaced"/>
</dbReference>
<evidence type="ECO:0000313" key="3">
    <source>
        <dbReference type="WBParaSite" id="ALUE_0001157201-mRNA-1"/>
    </source>
</evidence>
<keyword evidence="2" id="KW-1185">Reference proteome</keyword>
<dbReference type="AlphaFoldDB" id="A0A0M3I498"/>
<reference evidence="3" key="1">
    <citation type="submission" date="2017-02" db="UniProtKB">
        <authorList>
            <consortium name="WormBaseParasite"/>
        </authorList>
    </citation>
    <scope>IDENTIFICATION</scope>
</reference>